<feature type="region of interest" description="Disordered" evidence="13">
    <location>
        <begin position="197"/>
        <end position="224"/>
    </location>
</feature>
<feature type="compositionally biased region" description="Polar residues" evidence="13">
    <location>
        <begin position="199"/>
        <end position="221"/>
    </location>
</feature>
<evidence type="ECO:0000256" key="13">
    <source>
        <dbReference type="SAM" id="MobiDB-lite"/>
    </source>
</evidence>
<dbReference type="PROSITE" id="PS00657">
    <property type="entry name" value="FORK_HEAD_1"/>
    <property type="match status" value="1"/>
</dbReference>
<dbReference type="Gene3D" id="1.10.10.10">
    <property type="entry name" value="Winged helix-like DNA-binding domain superfamily/Winged helix DNA-binding domain"/>
    <property type="match status" value="1"/>
</dbReference>
<evidence type="ECO:0000256" key="4">
    <source>
        <dbReference type="ARBA" id="ARBA00023125"/>
    </source>
</evidence>
<dbReference type="FunFam" id="1.10.10.10:FF:000245">
    <property type="entry name" value="forkhead box protein M1 isoform X2"/>
    <property type="match status" value="1"/>
</dbReference>
<dbReference type="PANTHER" id="PTHR46878">
    <property type="entry name" value="FORKHEAD BOX PROTEIN M1"/>
    <property type="match status" value="1"/>
</dbReference>
<dbReference type="SUPFAM" id="SSF46785">
    <property type="entry name" value="Winged helix' DNA-binding domain"/>
    <property type="match status" value="1"/>
</dbReference>
<keyword evidence="7" id="KW-0234">DNA repair</keyword>
<feature type="region of interest" description="Disordered" evidence="13">
    <location>
        <begin position="344"/>
        <end position="363"/>
    </location>
</feature>
<evidence type="ECO:0000256" key="5">
    <source>
        <dbReference type="ARBA" id="ARBA00023159"/>
    </source>
</evidence>
<feature type="compositionally biased region" description="Basic and acidic residues" evidence="13">
    <location>
        <begin position="347"/>
        <end position="362"/>
    </location>
</feature>
<evidence type="ECO:0000256" key="10">
    <source>
        <dbReference type="ARBA" id="ARBA00053415"/>
    </source>
</evidence>
<dbReference type="GO" id="GO:0006281">
    <property type="term" value="P:DNA repair"/>
    <property type="evidence" value="ECO:0007669"/>
    <property type="project" value="UniProtKB-KW"/>
</dbReference>
<dbReference type="GO" id="GO:0003700">
    <property type="term" value="F:DNA-binding transcription factor activity"/>
    <property type="evidence" value="ECO:0007669"/>
    <property type="project" value="InterPro"/>
</dbReference>
<evidence type="ECO:0000256" key="3">
    <source>
        <dbReference type="ARBA" id="ARBA00023015"/>
    </source>
</evidence>
<keyword evidence="3" id="KW-0805">Transcription regulation</keyword>
<comment type="subcellular location">
    <subcellularLocation>
        <location evidence="1 12">Nucleus</location>
    </subcellularLocation>
</comment>
<feature type="compositionally biased region" description="Basic and acidic residues" evidence="13">
    <location>
        <begin position="510"/>
        <end position="524"/>
    </location>
</feature>
<keyword evidence="9" id="KW-0131">Cell cycle</keyword>
<evidence type="ECO:0000256" key="12">
    <source>
        <dbReference type="PROSITE-ProRule" id="PRU00089"/>
    </source>
</evidence>
<dbReference type="InterPro" id="IPR042839">
    <property type="entry name" value="FOXM1"/>
</dbReference>
<evidence type="ECO:0000256" key="2">
    <source>
        <dbReference type="ARBA" id="ARBA00022763"/>
    </source>
</evidence>
<dbReference type="GO" id="GO:0000086">
    <property type="term" value="P:G2/M transition of mitotic cell cycle"/>
    <property type="evidence" value="ECO:0007669"/>
    <property type="project" value="InterPro"/>
</dbReference>
<dbReference type="GO" id="GO:0006357">
    <property type="term" value="P:regulation of transcription by RNA polymerase II"/>
    <property type="evidence" value="ECO:0007669"/>
    <property type="project" value="TreeGrafter"/>
</dbReference>
<reference evidence="15" key="1">
    <citation type="submission" date="2025-08" db="UniProtKB">
        <authorList>
            <consortium name="Ensembl"/>
        </authorList>
    </citation>
    <scope>IDENTIFICATION</scope>
</reference>
<dbReference type="PROSITE" id="PS00658">
    <property type="entry name" value="FORK_HEAD_2"/>
    <property type="match status" value="1"/>
</dbReference>
<keyword evidence="8 12" id="KW-0539">Nucleus</keyword>
<dbReference type="PANTHER" id="PTHR46878:SF1">
    <property type="entry name" value="FORKHEAD BOX PROTEIN M1"/>
    <property type="match status" value="1"/>
</dbReference>
<keyword evidence="5" id="KW-0010">Activator</keyword>
<evidence type="ECO:0000256" key="6">
    <source>
        <dbReference type="ARBA" id="ARBA00023163"/>
    </source>
</evidence>
<accession>A0A3B4V5E6</accession>
<feature type="region of interest" description="Disordered" evidence="13">
    <location>
        <begin position="505"/>
        <end position="549"/>
    </location>
</feature>
<dbReference type="InterPro" id="IPR018122">
    <property type="entry name" value="TF_fork_head_CS_1"/>
</dbReference>
<organism evidence="15 16">
    <name type="scientific">Seriola dumerili</name>
    <name type="common">Greater amberjack</name>
    <name type="synonym">Caranx dumerili</name>
    <dbReference type="NCBI Taxonomy" id="41447"/>
    <lineage>
        <taxon>Eukaryota</taxon>
        <taxon>Metazoa</taxon>
        <taxon>Chordata</taxon>
        <taxon>Craniata</taxon>
        <taxon>Vertebrata</taxon>
        <taxon>Euteleostomi</taxon>
        <taxon>Actinopterygii</taxon>
        <taxon>Neopterygii</taxon>
        <taxon>Teleostei</taxon>
        <taxon>Neoteleostei</taxon>
        <taxon>Acanthomorphata</taxon>
        <taxon>Carangaria</taxon>
        <taxon>Carangiformes</taxon>
        <taxon>Carangidae</taxon>
        <taxon>Seriola</taxon>
    </lineage>
</organism>
<dbReference type="Ensembl" id="ENSSDUT00000026284.1">
    <property type="protein sequence ID" value="ENSSDUP00000025817.1"/>
    <property type="gene ID" value="ENSSDUG00000018732.1"/>
</dbReference>
<feature type="DNA-binding region" description="Fork-head" evidence="12">
    <location>
        <begin position="233"/>
        <end position="311"/>
    </location>
</feature>
<name>A0A3B4V5E6_SERDU</name>
<dbReference type="PROSITE" id="PS50039">
    <property type="entry name" value="FORK_HEAD_3"/>
    <property type="match status" value="1"/>
</dbReference>
<keyword evidence="6" id="KW-0804">Transcription</keyword>
<sequence>MPVKTQVLFNDLMTMRRSPRRPLILKRRKLPFQQNDPPAAESQSQSGASGSQEPSKQAATQCFPDGIRIMNHPSMSDTQVVVIPKTADLQSVIGALTAKGKECGVQGPNKFILLSENGSCDNGSHCQTAAEGDDISTRSTDGQPVKAETIHNSPDAKPLTGIKPLVNKDLECGPLDDSLTNIQWLGRMSTCAFEPDPTKQMTNKENQNSISQTFQAQSTQIDGEAVQQPMSERPPYSYMAMIQFAINSRKNRRMTLKEIYTWIEDHFPYFREVAKPGWKNSIRHNLSLHDMFIRETSLDGKVSFWTIRPEANRCLTLDQVYKPGCDPMTAPVPVPMLLFPNQQQKRMLPDARKTPTGSERRMKPLLPRTNSYLVPIQLPVTSSVYLPSSSAPFPPACPQQKRNISRGAKRVRIAPKVTHSDAPAVVVYPQRNNDQEMKVEMKEEPVCVPIKCDTPKALPKRQASSSRRKQRLVHSLHEEPVLLCPDNTFFDSGVASDASTFHDMQDSELEEHRHEEHSPDREFSFKTPIKSSSHLASSTPSKAPPNVLPEPWKVTPVGKGSQNFLDFSPIRTPGGPAVTPRHDYTTFSFNSTPFKDWPLFNSPRELLTSAPSRVTGPTDSPIEHLRSSCSRELLQTGSSTPANRSITEGLVLDTMNDSLSKILVDISFSGLDDEDLVFYVKLRERERREVSSILHS</sequence>
<proteinExistence type="predicted"/>
<feature type="compositionally biased region" description="Low complexity" evidence="13">
    <location>
        <begin position="37"/>
        <end position="55"/>
    </location>
</feature>
<dbReference type="InterPro" id="IPR036390">
    <property type="entry name" value="WH_DNA-bd_sf"/>
</dbReference>
<evidence type="ECO:0000256" key="11">
    <source>
        <dbReference type="ARBA" id="ARBA00072725"/>
    </source>
</evidence>
<dbReference type="AlphaFoldDB" id="A0A3B4V5E6"/>
<dbReference type="SMART" id="SM00339">
    <property type="entry name" value="FH"/>
    <property type="match status" value="1"/>
</dbReference>
<dbReference type="Proteomes" id="UP000261420">
    <property type="component" value="Unplaced"/>
</dbReference>
<keyword evidence="2" id="KW-0227">DNA damage</keyword>
<feature type="region of interest" description="Disordered" evidence="13">
    <location>
        <begin position="19"/>
        <end position="58"/>
    </location>
</feature>
<evidence type="ECO:0000313" key="15">
    <source>
        <dbReference type="Ensembl" id="ENSSDUP00000025817.1"/>
    </source>
</evidence>
<dbReference type="GeneTree" id="ENSGT00940000158804"/>
<evidence type="ECO:0000313" key="16">
    <source>
        <dbReference type="Proteomes" id="UP000261420"/>
    </source>
</evidence>
<dbReference type="STRING" id="41447.ENSSDUP00000025817"/>
<evidence type="ECO:0000256" key="7">
    <source>
        <dbReference type="ARBA" id="ARBA00023204"/>
    </source>
</evidence>
<evidence type="ECO:0000256" key="8">
    <source>
        <dbReference type="ARBA" id="ARBA00023242"/>
    </source>
</evidence>
<dbReference type="InterPro" id="IPR047516">
    <property type="entry name" value="FH_FOXM1"/>
</dbReference>
<evidence type="ECO:0000259" key="14">
    <source>
        <dbReference type="PROSITE" id="PS50039"/>
    </source>
</evidence>
<comment type="function">
    <text evidence="10">Transcription factor regulating the expression of cell cycle genes essential for DNA replication and mitosis. Plays a role in the control of cell proliferation. Also plays a role in DNA break repair, participating in the DNA damage checkpoint response. Promotes transcription of PHB2.</text>
</comment>
<dbReference type="InterPro" id="IPR030456">
    <property type="entry name" value="TF_fork_head_CS_2"/>
</dbReference>
<feature type="compositionally biased region" description="Polar residues" evidence="13">
    <location>
        <begin position="529"/>
        <end position="541"/>
    </location>
</feature>
<dbReference type="GO" id="GO:0000977">
    <property type="term" value="F:RNA polymerase II transcription regulatory region sequence-specific DNA binding"/>
    <property type="evidence" value="ECO:0007669"/>
    <property type="project" value="TreeGrafter"/>
</dbReference>
<reference evidence="15" key="2">
    <citation type="submission" date="2025-09" db="UniProtKB">
        <authorList>
            <consortium name="Ensembl"/>
        </authorList>
    </citation>
    <scope>IDENTIFICATION</scope>
</reference>
<dbReference type="InterPro" id="IPR001766">
    <property type="entry name" value="Fork_head_dom"/>
</dbReference>
<feature type="domain" description="Fork-head" evidence="14">
    <location>
        <begin position="233"/>
        <end position="311"/>
    </location>
</feature>
<dbReference type="CDD" id="cd20029">
    <property type="entry name" value="FH_FOXM"/>
    <property type="match status" value="1"/>
</dbReference>
<dbReference type="OMA" id="APKQEHR"/>
<dbReference type="PRINTS" id="PR00053">
    <property type="entry name" value="FORKHEAD"/>
</dbReference>
<dbReference type="InterPro" id="IPR036388">
    <property type="entry name" value="WH-like_DNA-bd_sf"/>
</dbReference>
<protein>
    <recommendedName>
        <fullName evidence="11">Forkhead box protein M1</fullName>
    </recommendedName>
</protein>
<feature type="compositionally biased region" description="Basic residues" evidence="13">
    <location>
        <begin position="19"/>
        <end position="30"/>
    </location>
</feature>
<keyword evidence="16" id="KW-1185">Reference proteome</keyword>
<dbReference type="Pfam" id="PF00250">
    <property type="entry name" value="Forkhead"/>
    <property type="match status" value="1"/>
</dbReference>
<feature type="region of interest" description="Disordered" evidence="13">
    <location>
        <begin position="131"/>
        <end position="160"/>
    </location>
</feature>
<dbReference type="GO" id="GO:0005634">
    <property type="term" value="C:nucleus"/>
    <property type="evidence" value="ECO:0007669"/>
    <property type="project" value="UniProtKB-SubCell"/>
</dbReference>
<dbReference type="GO" id="GO:0042127">
    <property type="term" value="P:regulation of cell population proliferation"/>
    <property type="evidence" value="ECO:0007669"/>
    <property type="project" value="TreeGrafter"/>
</dbReference>
<evidence type="ECO:0000256" key="1">
    <source>
        <dbReference type="ARBA" id="ARBA00004123"/>
    </source>
</evidence>
<evidence type="ECO:0000256" key="9">
    <source>
        <dbReference type="ARBA" id="ARBA00023306"/>
    </source>
</evidence>
<keyword evidence="4 12" id="KW-0238">DNA-binding</keyword>